<dbReference type="InterPro" id="IPR050961">
    <property type="entry name" value="BolA/IbaG_stress_morph_reg"/>
</dbReference>
<evidence type="ECO:0000256" key="3">
    <source>
        <dbReference type="SAM" id="MobiDB-lite"/>
    </source>
</evidence>
<dbReference type="EMBL" id="BRXZ01003453">
    <property type="protein sequence ID" value="GMH55070.1"/>
    <property type="molecule type" value="Genomic_DNA"/>
</dbReference>
<dbReference type="AlphaFoldDB" id="A0A9W7DUU5"/>
<feature type="non-terminal residue" evidence="4">
    <location>
        <position position="154"/>
    </location>
</feature>
<comment type="caution">
    <text evidence="4">The sequence shown here is derived from an EMBL/GenBank/DDBJ whole genome shotgun (WGS) entry which is preliminary data.</text>
</comment>
<evidence type="ECO:0000256" key="1">
    <source>
        <dbReference type="ARBA" id="ARBA00005578"/>
    </source>
</evidence>
<proteinExistence type="inferred from homology"/>
<sequence length="154" mass="16602">MEDATRNSSTKSSQEEEEATANFDTWFRRHIFSASNSTLDEISAAASLSPGGLDKGGMWDLARQVAAEGSSRSPDPTPLPPPNPPVYSSIEASLSSAFSPSFLLILNESHMHNVPPNSETHFKVVVVSSKFKGLKPLARHKLVNGALKEEIEGP</sequence>
<evidence type="ECO:0000313" key="4">
    <source>
        <dbReference type="EMBL" id="GMH55070.1"/>
    </source>
</evidence>
<name>A0A9W7DUU5_9STRA</name>
<accession>A0A9W7DUU5</accession>
<gene>
    <name evidence="4" type="ORF">TrRE_jg3544</name>
</gene>
<comment type="similarity">
    <text evidence="1 2">Belongs to the BolA/IbaG family.</text>
</comment>
<dbReference type="Gene3D" id="3.30.300.90">
    <property type="entry name" value="BolA-like"/>
    <property type="match status" value="1"/>
</dbReference>
<dbReference type="OrthoDB" id="4983at2759"/>
<dbReference type="PANTHER" id="PTHR46229">
    <property type="entry name" value="BOLA TRANSCRIPTION REGULATOR"/>
    <property type="match status" value="1"/>
</dbReference>
<dbReference type="Pfam" id="PF01722">
    <property type="entry name" value="BolA"/>
    <property type="match status" value="1"/>
</dbReference>
<dbReference type="InterPro" id="IPR002634">
    <property type="entry name" value="BolA"/>
</dbReference>
<feature type="compositionally biased region" description="Polar residues" evidence="3">
    <location>
        <begin position="1"/>
        <end position="12"/>
    </location>
</feature>
<feature type="region of interest" description="Disordered" evidence="3">
    <location>
        <begin position="1"/>
        <end position="21"/>
    </location>
</feature>
<dbReference type="Proteomes" id="UP001165082">
    <property type="component" value="Unassembled WGS sequence"/>
</dbReference>
<feature type="region of interest" description="Disordered" evidence="3">
    <location>
        <begin position="47"/>
        <end position="89"/>
    </location>
</feature>
<dbReference type="SUPFAM" id="SSF82657">
    <property type="entry name" value="BolA-like"/>
    <property type="match status" value="1"/>
</dbReference>
<evidence type="ECO:0000256" key="2">
    <source>
        <dbReference type="RuleBase" id="RU003860"/>
    </source>
</evidence>
<reference evidence="4" key="1">
    <citation type="submission" date="2022-07" db="EMBL/GenBank/DDBJ databases">
        <title>Genome analysis of Parmales, a sister group of diatoms, reveals the evolutionary specialization of diatoms from phago-mixotrophs to photoautotrophs.</title>
        <authorList>
            <person name="Ban H."/>
            <person name="Sato S."/>
            <person name="Yoshikawa S."/>
            <person name="Kazumasa Y."/>
            <person name="Nakamura Y."/>
            <person name="Ichinomiya M."/>
            <person name="Saitoh K."/>
            <person name="Sato N."/>
            <person name="Blanc-Mathieu R."/>
            <person name="Endo H."/>
            <person name="Kuwata A."/>
            <person name="Ogata H."/>
        </authorList>
    </citation>
    <scope>NUCLEOTIDE SEQUENCE</scope>
</reference>
<dbReference type="InterPro" id="IPR036065">
    <property type="entry name" value="BolA-like_sf"/>
</dbReference>
<evidence type="ECO:0000313" key="5">
    <source>
        <dbReference type="Proteomes" id="UP001165082"/>
    </source>
</evidence>
<dbReference type="GO" id="GO:0005739">
    <property type="term" value="C:mitochondrion"/>
    <property type="evidence" value="ECO:0007669"/>
    <property type="project" value="TreeGrafter"/>
</dbReference>
<protein>
    <submittedName>
        <fullName evidence="4">Uncharacterized protein</fullName>
    </submittedName>
</protein>
<keyword evidence="5" id="KW-1185">Reference proteome</keyword>
<organism evidence="4 5">
    <name type="scientific">Triparma retinervis</name>
    <dbReference type="NCBI Taxonomy" id="2557542"/>
    <lineage>
        <taxon>Eukaryota</taxon>
        <taxon>Sar</taxon>
        <taxon>Stramenopiles</taxon>
        <taxon>Ochrophyta</taxon>
        <taxon>Bolidophyceae</taxon>
        <taxon>Parmales</taxon>
        <taxon>Triparmaceae</taxon>
        <taxon>Triparma</taxon>
    </lineage>
</organism>
<dbReference type="PANTHER" id="PTHR46229:SF2">
    <property type="entry name" value="BOLA-LIKE PROTEIN 1"/>
    <property type="match status" value="1"/>
</dbReference>
<feature type="compositionally biased region" description="Pro residues" evidence="3">
    <location>
        <begin position="75"/>
        <end position="85"/>
    </location>
</feature>